<keyword evidence="6" id="KW-1185">Reference proteome</keyword>
<dbReference type="InterPro" id="IPR036909">
    <property type="entry name" value="Cyt_c-like_dom_sf"/>
</dbReference>
<dbReference type="AlphaFoldDB" id="A0A918THU5"/>
<reference evidence="5" key="1">
    <citation type="journal article" date="2014" name="Int. J. Syst. Evol. Microbiol.">
        <title>Complete genome sequence of Corynebacterium casei LMG S-19264T (=DSM 44701T), isolated from a smear-ripened cheese.</title>
        <authorList>
            <consortium name="US DOE Joint Genome Institute (JGI-PGF)"/>
            <person name="Walter F."/>
            <person name="Albersmeier A."/>
            <person name="Kalinowski J."/>
            <person name="Ruckert C."/>
        </authorList>
    </citation>
    <scope>NUCLEOTIDE SEQUENCE</scope>
    <source>
        <strain evidence="5">KCTC 12988</strain>
    </source>
</reference>
<evidence type="ECO:0000313" key="5">
    <source>
        <dbReference type="EMBL" id="GHC49899.1"/>
    </source>
</evidence>
<reference evidence="5" key="2">
    <citation type="submission" date="2020-09" db="EMBL/GenBank/DDBJ databases">
        <authorList>
            <person name="Sun Q."/>
            <person name="Kim S."/>
        </authorList>
    </citation>
    <scope>NUCLEOTIDE SEQUENCE</scope>
    <source>
        <strain evidence="5">KCTC 12988</strain>
    </source>
</reference>
<comment type="caution">
    <text evidence="5">The sequence shown here is derived from an EMBL/GenBank/DDBJ whole genome shotgun (WGS) entry which is preliminary data.</text>
</comment>
<name>A0A918THU5_9BACT</name>
<evidence type="ECO:0000313" key="6">
    <source>
        <dbReference type="Proteomes" id="UP000644507"/>
    </source>
</evidence>
<dbReference type="EMBL" id="BMXI01000005">
    <property type="protein sequence ID" value="GHC49899.1"/>
    <property type="molecule type" value="Genomic_DNA"/>
</dbReference>
<feature type="domain" description="DUF1549" evidence="2">
    <location>
        <begin position="189"/>
        <end position="422"/>
    </location>
</feature>
<dbReference type="InterPro" id="IPR011429">
    <property type="entry name" value="Cyt_c_Planctomycete-type"/>
</dbReference>
<evidence type="ECO:0000256" key="1">
    <source>
        <dbReference type="SAM" id="SignalP"/>
    </source>
</evidence>
<dbReference type="PANTHER" id="PTHR35889:SF3">
    <property type="entry name" value="F-BOX DOMAIN-CONTAINING PROTEIN"/>
    <property type="match status" value="1"/>
</dbReference>
<keyword evidence="1" id="KW-0732">Signal</keyword>
<evidence type="ECO:0000259" key="2">
    <source>
        <dbReference type="Pfam" id="PF07583"/>
    </source>
</evidence>
<protein>
    <submittedName>
        <fullName evidence="5">Cytochrome c</fullName>
    </submittedName>
</protein>
<dbReference type="Pfam" id="PF07587">
    <property type="entry name" value="PSD1"/>
    <property type="match status" value="1"/>
</dbReference>
<evidence type="ECO:0000259" key="4">
    <source>
        <dbReference type="Pfam" id="PF07635"/>
    </source>
</evidence>
<dbReference type="PANTHER" id="PTHR35889">
    <property type="entry name" value="CYCLOINULO-OLIGOSACCHARIDE FRUCTANOTRANSFERASE-RELATED"/>
    <property type="match status" value="1"/>
</dbReference>
<feature type="chain" id="PRO_5037769790" evidence="1">
    <location>
        <begin position="22"/>
        <end position="948"/>
    </location>
</feature>
<accession>A0A918THU5</accession>
<sequence>MNSRIPLTLLTGFALSSQALAEFSDEDRHFTLKVLPLLTEKCFGCHGDPNQKLKGGLDMTSLEKLLHGGDNFTNVLVPGDAEASFLMTTVRWDDEDYEMPPKENDRLDEKQIADLEQWINSGATWPEESVQEKIYLAEREREVTDEGVLIKTSGGLADTWTYRRYQAEDVWAFRPLDRSVEPVAQSAHPVDSFISAKMEEAGVAKAPQADARTLLRRAYFDLTGLPPTPEATESFLTAYAADEEKAWTDLIDQLLDSPQYGERWAQHWLDIARYADTGGMSNDYERSNAWRYRDYVIRSLNEDKPYDQFIMEQIAGDELADTSLRKRTPDWDQYQTAREEGHYSEKEAELLIASGFLRMGPWDPAMVKVEEARQMYLDDVINSVGQTFLSTTMRCFKCHDHKFDPLPARDYYRFYASFATTQLAERQAPFLEVEERAGFEEGKELVEELLSYATEKKDELFNKQEDAAKAWYAERGKPYVTLEERKDLPDEEKPPRMVGLDHIEQGRLKVREQDVWIWTRRLERYQPMVQSVYNGPDSKWANARKLRMNTKGNADWVPNSTILSGGSIEAPGVPVTPGVLSALGLPSPTASESDPYKLPEDQFGRRRALAEWIAHPDNALTARSIVNRIWQYHFGKPIAGTPNNFGVKGAKPTHPELLDWMAADFVENGWTFKRLHRLIMTSDTYRQSAQHPDFDKLVNGDPNNDLFAYFPVRRLTAEEIRDGMLQITGELNLAQGGLPARPEINMEVALQPRMIQFSLAPAYQPSPTPEERNRRSVYGYRVRGMADPFLETFNQPNPNDSCAVRDAASVSPQAFTLMNSDLVTDRSIAFALRLEKEAATRDEQITRAFQLALGREPKADEAAKMKDYIAEMENYHQDSHPTKREYPTKITRTLIEEFSGQPFQYEEILPVFENYQPDTQAAEVPPATRALADFCLVLFNCNEFVHLY</sequence>
<dbReference type="GO" id="GO:0020037">
    <property type="term" value="F:heme binding"/>
    <property type="evidence" value="ECO:0007669"/>
    <property type="project" value="InterPro"/>
</dbReference>
<organism evidence="5 6">
    <name type="scientific">Roseibacillus persicicus</name>
    <dbReference type="NCBI Taxonomy" id="454148"/>
    <lineage>
        <taxon>Bacteria</taxon>
        <taxon>Pseudomonadati</taxon>
        <taxon>Verrucomicrobiota</taxon>
        <taxon>Verrucomicrobiia</taxon>
        <taxon>Verrucomicrobiales</taxon>
        <taxon>Verrucomicrobiaceae</taxon>
        <taxon>Roseibacillus</taxon>
    </lineage>
</organism>
<dbReference type="SUPFAM" id="SSF46626">
    <property type="entry name" value="Cytochrome c"/>
    <property type="match status" value="1"/>
</dbReference>
<feature type="domain" description="DUF1553" evidence="3">
    <location>
        <begin position="605"/>
        <end position="868"/>
    </location>
</feature>
<dbReference type="GO" id="GO:0009055">
    <property type="term" value="F:electron transfer activity"/>
    <property type="evidence" value="ECO:0007669"/>
    <property type="project" value="InterPro"/>
</dbReference>
<evidence type="ECO:0000259" key="3">
    <source>
        <dbReference type="Pfam" id="PF07587"/>
    </source>
</evidence>
<dbReference type="InterPro" id="IPR022655">
    <property type="entry name" value="DUF1553"/>
</dbReference>
<dbReference type="Proteomes" id="UP000644507">
    <property type="component" value="Unassembled WGS sequence"/>
</dbReference>
<feature type="domain" description="Cytochrome C Planctomycete-type" evidence="4">
    <location>
        <begin position="42"/>
        <end position="103"/>
    </location>
</feature>
<dbReference type="Pfam" id="PF07635">
    <property type="entry name" value="PSCyt1"/>
    <property type="match status" value="1"/>
</dbReference>
<proteinExistence type="predicted"/>
<dbReference type="Pfam" id="PF07583">
    <property type="entry name" value="PSCyt2"/>
    <property type="match status" value="1"/>
</dbReference>
<gene>
    <name evidence="5" type="ORF">GCM10007100_14830</name>
</gene>
<feature type="signal peptide" evidence="1">
    <location>
        <begin position="1"/>
        <end position="21"/>
    </location>
</feature>
<dbReference type="RefSeq" id="WP_189569096.1">
    <property type="nucleotide sequence ID" value="NZ_BMXI01000005.1"/>
</dbReference>
<dbReference type="InterPro" id="IPR011444">
    <property type="entry name" value="DUF1549"/>
</dbReference>